<evidence type="ECO:0000313" key="10">
    <source>
        <dbReference type="EMBL" id="CCE24422.1"/>
    </source>
</evidence>
<dbReference type="InterPro" id="IPR029052">
    <property type="entry name" value="Metallo-depent_PP-like"/>
</dbReference>
<dbReference type="GO" id="GO:0004519">
    <property type="term" value="F:endonuclease activity"/>
    <property type="evidence" value="ECO:0007669"/>
    <property type="project" value="UniProtKB-KW"/>
</dbReference>
<keyword evidence="7" id="KW-0255">Endonuclease</keyword>
<dbReference type="CDD" id="cd00840">
    <property type="entry name" value="MPP_Mre11_N"/>
    <property type="match status" value="1"/>
</dbReference>
<dbReference type="InterPro" id="IPR050535">
    <property type="entry name" value="DNA_Repair-Maintenance_Comp"/>
</dbReference>
<keyword evidence="6 7" id="KW-0269">Exonuclease</keyword>
<keyword evidence="11" id="KW-1185">Reference proteome</keyword>
<dbReference type="PANTHER" id="PTHR30337">
    <property type="entry name" value="COMPONENT OF ATP-DEPENDENT DSDNA EXONUCLEASE"/>
    <property type="match status" value="1"/>
</dbReference>
<evidence type="ECO:0000256" key="2">
    <source>
        <dbReference type="ARBA" id="ARBA00011322"/>
    </source>
</evidence>
<dbReference type="EMBL" id="FO082060">
    <property type="protein sequence ID" value="CCE24422.1"/>
    <property type="molecule type" value="Genomic_DNA"/>
</dbReference>
<dbReference type="PANTHER" id="PTHR30337:SF0">
    <property type="entry name" value="NUCLEASE SBCCD SUBUNIT D"/>
    <property type="match status" value="1"/>
</dbReference>
<dbReference type="NCBIfam" id="TIGR00619">
    <property type="entry name" value="sbcd"/>
    <property type="match status" value="1"/>
</dbReference>
<dbReference type="Gene3D" id="3.60.21.10">
    <property type="match status" value="1"/>
</dbReference>
<name>G4SZI1_META2</name>
<evidence type="ECO:0000256" key="7">
    <source>
        <dbReference type="RuleBase" id="RU363069"/>
    </source>
</evidence>
<evidence type="ECO:0000256" key="5">
    <source>
        <dbReference type="ARBA" id="ARBA00022801"/>
    </source>
</evidence>
<sequence>MKFIHTSDWHIGRQFHNVSLLDDQHYVLEQLIEHIRRESVDALIIAGDIYDRSVPPASAVQLLDDVLNTICNDLEVPVVMIPGNHDGAERLRFGARQLSRAGLHIIGELTQITEPVILQGKAGPVCFYGIPYNDPESVRNHFGVDVSTHDQAHAFLVEQIKAAASDQTSNVLISHCFIDGAEASESERPLSIGGADRVNYEPFADFDYVALGHLHSPQYKGKEHIRYSGSILKYSFSEQRQQKGVTLIELDVDGLKSTAHLSLQPQRDMRTIEGELKTILEQGETDPNNDDYLLIRLTDRHAILDPIGKLREVYPNVLHLEKPGMLETGERQVNRDKLKQGELEMFRDFFEQVFGSTLTPEQDEAIRHTISLIHKQDGDRA</sequence>
<comment type="function">
    <text evidence="7">SbcCD cleaves DNA hairpin structures. These structures can inhibit DNA replication and are intermediates in certain DNA recombination reactions. The complex acts as a 3'-&gt;5' double strand exonuclease that can open hairpins. It also has a 5' single-strand endonuclease activity.</text>
</comment>
<dbReference type="GO" id="GO:0006260">
    <property type="term" value="P:DNA replication"/>
    <property type="evidence" value="ECO:0007669"/>
    <property type="project" value="UniProtKB-KW"/>
</dbReference>
<dbReference type="Proteomes" id="UP000008315">
    <property type="component" value="Chromosome"/>
</dbReference>
<gene>
    <name evidence="7" type="primary">sbcD</name>
    <name evidence="10" type="ordered locus">MEALZ_2750</name>
</gene>
<keyword evidence="4 7" id="KW-0540">Nuclease</keyword>
<dbReference type="GO" id="GO:0008408">
    <property type="term" value="F:3'-5' exonuclease activity"/>
    <property type="evidence" value="ECO:0007669"/>
    <property type="project" value="InterPro"/>
</dbReference>
<dbReference type="AlphaFoldDB" id="G4SZI1"/>
<dbReference type="Pfam" id="PF00149">
    <property type="entry name" value="Metallophos"/>
    <property type="match status" value="1"/>
</dbReference>
<dbReference type="KEGG" id="mah:MEALZ_2750"/>
<proteinExistence type="inferred from homology"/>
<evidence type="ECO:0000259" key="8">
    <source>
        <dbReference type="Pfam" id="PF00149"/>
    </source>
</evidence>
<comment type="similarity">
    <text evidence="1 7">Belongs to the SbcD family.</text>
</comment>
<dbReference type="HOGENOM" id="CLU_038045_0_1_6"/>
<dbReference type="InterPro" id="IPR004593">
    <property type="entry name" value="SbcD"/>
</dbReference>
<dbReference type="GO" id="GO:0006310">
    <property type="term" value="P:DNA recombination"/>
    <property type="evidence" value="ECO:0007669"/>
    <property type="project" value="UniProtKB-KW"/>
</dbReference>
<keyword evidence="5 7" id="KW-0378">Hydrolase</keyword>
<evidence type="ECO:0000256" key="3">
    <source>
        <dbReference type="ARBA" id="ARBA00013365"/>
    </source>
</evidence>
<evidence type="ECO:0000256" key="4">
    <source>
        <dbReference type="ARBA" id="ARBA00022722"/>
    </source>
</evidence>
<feature type="domain" description="Calcineurin-like phosphoesterase" evidence="8">
    <location>
        <begin position="1"/>
        <end position="217"/>
    </location>
</feature>
<accession>G4SZI1</accession>
<reference evidence="11" key="1">
    <citation type="journal article" date="2012" name="J. Bacteriol.">
        <title>Genome sequence of the haloalkaliphilic methanotrophic bacterium Methylomicrobium alcaliphilum 20Z.</title>
        <authorList>
            <person name="Vuilleumier S."/>
            <person name="Khmelenina V.N."/>
            <person name="Bringel F."/>
            <person name="Reshetnikov A.S."/>
            <person name="Lajus A."/>
            <person name="Mangenot S."/>
            <person name="Rouy Z."/>
            <person name="Op den Camp H.J."/>
            <person name="Jetten M.S."/>
            <person name="Dispirito A.A."/>
            <person name="Dunfield P."/>
            <person name="Klotz M.G."/>
            <person name="Semrau J.D."/>
            <person name="Stein L.Y."/>
            <person name="Barbe V."/>
            <person name="Medigue C."/>
            <person name="Trotsenko Y.A."/>
            <person name="Kalyuzhnaya M.G."/>
        </authorList>
    </citation>
    <scope>NUCLEOTIDE SEQUENCE [LARGE SCALE GENOMIC DNA]</scope>
    <source>
        <strain evidence="11">DSM 19304 / NCIMB 14124 / VKM B-2133 / 20Z</strain>
    </source>
</reference>
<comment type="subunit">
    <text evidence="2 7">Heterodimer of SbcC and SbcD.</text>
</comment>
<protein>
    <recommendedName>
        <fullName evidence="3 7">Nuclease SbcCD subunit D</fullName>
    </recommendedName>
</protein>
<dbReference type="RefSeq" id="WP_014149188.1">
    <property type="nucleotide sequence ID" value="NC_016112.1"/>
</dbReference>
<dbReference type="InterPro" id="IPR026843">
    <property type="entry name" value="SbcD_C"/>
</dbReference>
<dbReference type="STRING" id="1091494.MEALZ_2750"/>
<dbReference type="InterPro" id="IPR004843">
    <property type="entry name" value="Calcineurin-like_PHP"/>
</dbReference>
<evidence type="ECO:0000313" key="11">
    <source>
        <dbReference type="Proteomes" id="UP000008315"/>
    </source>
</evidence>
<organism evidence="10 11">
    <name type="scientific">Methylotuvimicrobium alcaliphilum (strain DSM 19304 / NCIMB 14124 / VKM B-2133 / 20Z)</name>
    <name type="common">Methylomicrobium alcaliphilum</name>
    <dbReference type="NCBI Taxonomy" id="1091494"/>
    <lineage>
        <taxon>Bacteria</taxon>
        <taxon>Pseudomonadati</taxon>
        <taxon>Pseudomonadota</taxon>
        <taxon>Gammaproteobacteria</taxon>
        <taxon>Methylococcales</taxon>
        <taxon>Methylococcaceae</taxon>
        <taxon>Methylotuvimicrobium</taxon>
    </lineage>
</organism>
<dbReference type="SUPFAM" id="SSF56300">
    <property type="entry name" value="Metallo-dependent phosphatases"/>
    <property type="match status" value="1"/>
</dbReference>
<evidence type="ECO:0000256" key="1">
    <source>
        <dbReference type="ARBA" id="ARBA00010555"/>
    </source>
</evidence>
<dbReference type="InterPro" id="IPR041796">
    <property type="entry name" value="Mre11_N"/>
</dbReference>
<evidence type="ECO:0000259" key="9">
    <source>
        <dbReference type="Pfam" id="PF12320"/>
    </source>
</evidence>
<keyword evidence="7" id="KW-0235">DNA replication</keyword>
<dbReference type="PATRIC" id="fig|271065.3.peg.2822"/>
<dbReference type="Pfam" id="PF12320">
    <property type="entry name" value="SbcD_C"/>
    <property type="match status" value="1"/>
</dbReference>
<evidence type="ECO:0000256" key="6">
    <source>
        <dbReference type="ARBA" id="ARBA00022839"/>
    </source>
</evidence>
<keyword evidence="7" id="KW-0233">DNA recombination</keyword>
<feature type="domain" description="Nuclease SbcCD subunit D C-terminal" evidence="9">
    <location>
        <begin position="266"/>
        <end position="353"/>
    </location>
</feature>